<dbReference type="SMART" id="SM00090">
    <property type="entry name" value="RIO"/>
    <property type="match status" value="1"/>
</dbReference>
<feature type="region of interest" description="Disordered" evidence="25">
    <location>
        <begin position="469"/>
        <end position="562"/>
    </location>
</feature>
<evidence type="ECO:0000256" key="23">
    <source>
        <dbReference type="PIRSR" id="PIRSR038147-2"/>
    </source>
</evidence>
<keyword evidence="15" id="KW-0460">Magnesium</keyword>
<comment type="catalytic activity">
    <reaction evidence="16 21">
        <text>L-threonyl-[protein] + ATP = O-phospho-L-threonyl-[protein] + ADP + H(+)</text>
        <dbReference type="Rhea" id="RHEA:46608"/>
        <dbReference type="Rhea" id="RHEA-COMP:11060"/>
        <dbReference type="Rhea" id="RHEA-COMP:11605"/>
        <dbReference type="ChEBI" id="CHEBI:15378"/>
        <dbReference type="ChEBI" id="CHEBI:30013"/>
        <dbReference type="ChEBI" id="CHEBI:30616"/>
        <dbReference type="ChEBI" id="CHEBI:61977"/>
        <dbReference type="ChEBI" id="CHEBI:456216"/>
        <dbReference type="EC" id="2.7.11.1"/>
    </reaction>
</comment>
<dbReference type="PROSITE" id="PS01245">
    <property type="entry name" value="RIO1"/>
    <property type="match status" value="1"/>
</dbReference>
<evidence type="ECO:0000256" key="1">
    <source>
        <dbReference type="ARBA" id="ARBA00001946"/>
    </source>
</evidence>
<keyword evidence="7" id="KW-0690">Ribosome biogenesis</keyword>
<accession>A0AAV7INK9</accession>
<comment type="function">
    <text evidence="19">Involved in the final steps of cytoplasmic maturation of the 40S ribosomal subunit. Involved in processing of 18S-E pre-rRNA to the mature 18S rRNA. Required for the recycling of NOB1 and PNO1 from the late 40S precursor. The association with the very late 40S subunit intermediate may involve a translation-like checkpoint point cycle preceeding the binding to the 60S ribosomal subunit. Despite the protein kinase domain is proposed to act predominantly as an ATPase. The catalytic activity regulates its dynamic association with the 40S subunit. In addition to its role in ribosomal biogenesis acts as an adapter protein by recruiting NCL/nucleolin the to PRMT5 complex for its symmetrical methylation.</text>
</comment>
<evidence type="ECO:0000256" key="21">
    <source>
        <dbReference type="PIRNR" id="PIRNR038147"/>
    </source>
</evidence>
<dbReference type="Gene3D" id="1.10.510.10">
    <property type="entry name" value="Transferase(Phosphotransferase) domain 1"/>
    <property type="match status" value="1"/>
</dbReference>
<dbReference type="GO" id="GO:0016787">
    <property type="term" value="F:hydrolase activity"/>
    <property type="evidence" value="ECO:0007669"/>
    <property type="project" value="UniProtKB-KW"/>
</dbReference>
<evidence type="ECO:0000313" key="28">
    <source>
        <dbReference type="Proteomes" id="UP000826195"/>
    </source>
</evidence>
<evidence type="ECO:0000256" key="4">
    <source>
        <dbReference type="ARBA" id="ARBA00012513"/>
    </source>
</evidence>
<feature type="active site" description="4-aspartylphosphate intermediate" evidence="22">
    <location>
        <position position="334"/>
    </location>
</feature>
<evidence type="ECO:0000256" key="11">
    <source>
        <dbReference type="ARBA" id="ARBA00022741"/>
    </source>
</evidence>
<feature type="compositionally biased region" description="Polar residues" evidence="25">
    <location>
        <begin position="74"/>
        <end position="94"/>
    </location>
</feature>
<dbReference type="GO" id="GO:0042254">
    <property type="term" value="P:ribosome biogenesis"/>
    <property type="evidence" value="ECO:0007669"/>
    <property type="project" value="UniProtKB-KW"/>
</dbReference>
<dbReference type="PIRSF" id="PIRSF038147">
    <property type="entry name" value="Ser/Thr_PK_RIO1"/>
    <property type="match status" value="1"/>
</dbReference>
<dbReference type="EC" id="2.7.11.1" evidence="4 21"/>
<dbReference type="Proteomes" id="UP000826195">
    <property type="component" value="Unassembled WGS sequence"/>
</dbReference>
<dbReference type="InterPro" id="IPR018935">
    <property type="entry name" value="RIO_kinase_CS"/>
</dbReference>
<dbReference type="InterPro" id="IPR017407">
    <property type="entry name" value="Ser/Thr_kinase_Rio1"/>
</dbReference>
<feature type="compositionally biased region" description="Basic and acidic residues" evidence="25">
    <location>
        <begin position="517"/>
        <end position="529"/>
    </location>
</feature>
<organism evidence="27 28">
    <name type="scientific">Cotesia glomerata</name>
    <name type="common">Lepidopteran parasitic wasp</name>
    <name type="synonym">Apanteles glomeratus</name>
    <dbReference type="NCBI Taxonomy" id="32391"/>
    <lineage>
        <taxon>Eukaryota</taxon>
        <taxon>Metazoa</taxon>
        <taxon>Ecdysozoa</taxon>
        <taxon>Arthropoda</taxon>
        <taxon>Hexapoda</taxon>
        <taxon>Insecta</taxon>
        <taxon>Pterygota</taxon>
        <taxon>Neoptera</taxon>
        <taxon>Endopterygota</taxon>
        <taxon>Hymenoptera</taxon>
        <taxon>Apocrita</taxon>
        <taxon>Ichneumonoidea</taxon>
        <taxon>Braconidae</taxon>
        <taxon>Microgastrinae</taxon>
        <taxon>Cotesia</taxon>
    </lineage>
</organism>
<dbReference type="GO" id="GO:0004674">
    <property type="term" value="F:protein serine/threonine kinase activity"/>
    <property type="evidence" value="ECO:0007669"/>
    <property type="project" value="UniProtKB-KW"/>
</dbReference>
<dbReference type="Pfam" id="PF01163">
    <property type="entry name" value="RIO1"/>
    <property type="match status" value="1"/>
</dbReference>
<evidence type="ECO:0000256" key="20">
    <source>
        <dbReference type="ARBA" id="ARBA00063876"/>
    </source>
</evidence>
<dbReference type="Gene3D" id="3.30.200.20">
    <property type="entry name" value="Phosphorylase Kinase, domain 1"/>
    <property type="match status" value="1"/>
</dbReference>
<dbReference type="FunFam" id="3.30.200.20:FF:000148">
    <property type="entry name" value="Serine/threonine-protein kinase RIO1"/>
    <property type="match status" value="1"/>
</dbReference>
<feature type="compositionally biased region" description="Basic residues" evidence="25">
    <location>
        <begin position="543"/>
        <end position="562"/>
    </location>
</feature>
<evidence type="ECO:0000256" key="19">
    <source>
        <dbReference type="ARBA" id="ARBA00057025"/>
    </source>
</evidence>
<evidence type="ECO:0000256" key="22">
    <source>
        <dbReference type="PIRSR" id="PIRSR038147-1"/>
    </source>
</evidence>
<dbReference type="PANTHER" id="PTHR45723">
    <property type="entry name" value="SERINE/THREONINE-PROTEIN KINASE RIO1"/>
    <property type="match status" value="1"/>
</dbReference>
<keyword evidence="14 21" id="KW-0067">ATP-binding</keyword>
<evidence type="ECO:0000256" key="18">
    <source>
        <dbReference type="ARBA" id="ARBA00049360"/>
    </source>
</evidence>
<evidence type="ECO:0000256" key="6">
    <source>
        <dbReference type="ARBA" id="ARBA00022490"/>
    </source>
</evidence>
<feature type="compositionally biased region" description="Acidic residues" evidence="25">
    <location>
        <begin position="52"/>
        <end position="70"/>
    </location>
</feature>
<comment type="catalytic activity">
    <reaction evidence="18">
        <text>ATP + H2O = ADP + phosphate + H(+)</text>
        <dbReference type="Rhea" id="RHEA:13065"/>
        <dbReference type="ChEBI" id="CHEBI:15377"/>
        <dbReference type="ChEBI" id="CHEBI:15378"/>
        <dbReference type="ChEBI" id="CHEBI:30616"/>
        <dbReference type="ChEBI" id="CHEBI:43474"/>
        <dbReference type="ChEBI" id="CHEBI:456216"/>
    </reaction>
</comment>
<evidence type="ECO:0000256" key="15">
    <source>
        <dbReference type="ARBA" id="ARBA00022842"/>
    </source>
</evidence>
<protein>
    <recommendedName>
        <fullName evidence="5 21">Serine/threonine-protein kinase RIO1</fullName>
        <ecNumber evidence="4 21">2.7.11.1</ecNumber>
    </recommendedName>
</protein>
<dbReference type="InterPro" id="IPR011009">
    <property type="entry name" value="Kinase-like_dom_sf"/>
</dbReference>
<evidence type="ECO:0000256" key="16">
    <source>
        <dbReference type="ARBA" id="ARBA00047899"/>
    </source>
</evidence>
<dbReference type="InterPro" id="IPR051272">
    <property type="entry name" value="RIO-type_Ser/Thr_kinase"/>
</dbReference>
<keyword evidence="28" id="KW-1185">Reference proteome</keyword>
<keyword evidence="10" id="KW-0479">Metal-binding</keyword>
<comment type="catalytic activity">
    <reaction evidence="17 21">
        <text>L-seryl-[protein] + ATP = O-phospho-L-seryl-[protein] + ADP + H(+)</text>
        <dbReference type="Rhea" id="RHEA:17989"/>
        <dbReference type="Rhea" id="RHEA-COMP:9863"/>
        <dbReference type="Rhea" id="RHEA-COMP:11604"/>
        <dbReference type="ChEBI" id="CHEBI:15378"/>
        <dbReference type="ChEBI" id="CHEBI:29999"/>
        <dbReference type="ChEBI" id="CHEBI:30616"/>
        <dbReference type="ChEBI" id="CHEBI:83421"/>
        <dbReference type="ChEBI" id="CHEBI:456216"/>
        <dbReference type="EC" id="2.7.11.1"/>
    </reaction>
</comment>
<evidence type="ECO:0000256" key="3">
    <source>
        <dbReference type="ARBA" id="ARBA00009196"/>
    </source>
</evidence>
<feature type="binding site" evidence="23">
    <location>
        <position position="201"/>
    </location>
    <ligand>
        <name>ATP</name>
        <dbReference type="ChEBI" id="CHEBI:30616"/>
    </ligand>
</feature>
<evidence type="ECO:0000256" key="13">
    <source>
        <dbReference type="ARBA" id="ARBA00022801"/>
    </source>
</evidence>
<reference evidence="27 28" key="1">
    <citation type="journal article" date="2021" name="J. Hered.">
        <title>A chromosome-level genome assembly of the parasitoid wasp, Cotesia glomerata (Hymenoptera: Braconidae).</title>
        <authorList>
            <person name="Pinto B.J."/>
            <person name="Weis J.J."/>
            <person name="Gamble T."/>
            <person name="Ode P.J."/>
            <person name="Paul R."/>
            <person name="Zaspel J.M."/>
        </authorList>
    </citation>
    <scope>NUCLEOTIDE SEQUENCE [LARGE SCALE GENOMIC DNA]</scope>
    <source>
        <strain evidence="27">CgM1</strain>
    </source>
</reference>
<comment type="caution">
    <text evidence="27">The sequence shown here is derived from an EMBL/GenBank/DDBJ whole genome shotgun (WGS) entry which is preliminary data.</text>
</comment>
<evidence type="ECO:0000256" key="9">
    <source>
        <dbReference type="ARBA" id="ARBA00022679"/>
    </source>
</evidence>
<evidence type="ECO:0000256" key="8">
    <source>
        <dbReference type="ARBA" id="ARBA00022527"/>
    </source>
</evidence>
<evidence type="ECO:0000256" key="25">
    <source>
        <dbReference type="SAM" id="MobiDB-lite"/>
    </source>
</evidence>
<dbReference type="GO" id="GO:0005524">
    <property type="term" value="F:ATP binding"/>
    <property type="evidence" value="ECO:0007669"/>
    <property type="project" value="UniProtKB-KW"/>
</dbReference>
<dbReference type="InterPro" id="IPR018934">
    <property type="entry name" value="RIO_dom"/>
</dbReference>
<gene>
    <name evidence="27" type="ORF">KQX54_000519</name>
</gene>
<evidence type="ECO:0000256" key="24">
    <source>
        <dbReference type="PIRSR" id="PIRSR038147-3"/>
    </source>
</evidence>
<evidence type="ECO:0000259" key="26">
    <source>
        <dbReference type="SMART" id="SM00090"/>
    </source>
</evidence>
<dbReference type="CDD" id="cd05147">
    <property type="entry name" value="RIO1_euk"/>
    <property type="match status" value="1"/>
</dbReference>
<dbReference type="AlphaFoldDB" id="A0AAV7INK9"/>
<comment type="subcellular location">
    <subcellularLocation>
        <location evidence="2">Cytoplasm</location>
    </subcellularLocation>
</comment>
<dbReference type="EMBL" id="JAHXZJ010001131">
    <property type="protein sequence ID" value="KAH0553254.1"/>
    <property type="molecule type" value="Genomic_DNA"/>
</dbReference>
<evidence type="ECO:0000256" key="10">
    <source>
        <dbReference type="ARBA" id="ARBA00022723"/>
    </source>
</evidence>
<feature type="active site" description="Proton acceptor" evidence="22">
    <location>
        <position position="317"/>
    </location>
</feature>
<comment type="similarity">
    <text evidence="3 21">Belongs to the protein kinase superfamily. RIO-type Ser/Thr kinase family.</text>
</comment>
<keyword evidence="11 21" id="KW-0547">Nucleotide-binding</keyword>
<dbReference type="GO" id="GO:0046872">
    <property type="term" value="F:metal ion binding"/>
    <property type="evidence" value="ECO:0007669"/>
    <property type="project" value="UniProtKB-KW"/>
</dbReference>
<keyword evidence="9 21" id="KW-0808">Transferase</keyword>
<dbReference type="FunFam" id="1.10.510.10:FF:000232">
    <property type="entry name" value="Serine/threonine-protein kinase RIO1"/>
    <property type="match status" value="1"/>
</dbReference>
<sequence>MANEIVEGQFSDAEEDTIEFSNAKEKPFNLNADMSKLGITNEDLEKFDDSYEINDDDYDFDDDEYDYYDEDGQRSQIDNSNPNKNAQGVSNKITKYQPKDKLSRRYSNKINIEKYEELSIPHGAANVLNESNKRIDNQRIRNKDKHDRATVEQVLDPRTRMILFKMLNHGFINLIDGCISTGKEANVYWGESKTGIELAIKIYKTSILHFKDRDKYVTGEFRWRHGYCRRNPRKMVQMWAEKEFRNLTRLIKNGVSAPNPIYLRGNVLLMDFIGSNRWPAPKLKDAVLKSSKPRKLYRECIEMMWRIYNKSRLVHADLSEYNLLYFNDSIVVIDVSQAVEHDHPMALQFLMKDCTNITEFFRKNDVAVMSVKQLFEFITDPTVTEENMDDYLDAVSESVLNDQEFSDPTKIVEVEVFKQAYIPQNLTQVVDIERDIDLAKSGKQDLIYKTLVGLKADLQTAKVPKILEDKNMHEKSNDNNISDNNEESDNSEECSDDDSCDNEDDDDDDDDDNNNEFIRRKDETPEEKKARKKKIKEMQAEKRKVKVKKHVKKRKERLAKKK</sequence>
<feature type="domain" description="RIO kinase" evidence="26">
    <location>
        <begin position="144"/>
        <end position="380"/>
    </location>
</feature>
<proteinExistence type="inferred from homology"/>
<feature type="region of interest" description="Disordered" evidence="25">
    <location>
        <begin position="52"/>
        <end position="94"/>
    </location>
</feature>
<keyword evidence="8 21" id="KW-0723">Serine/threonine-protein kinase</keyword>
<feature type="binding site" evidence="23">
    <location>
        <position position="273"/>
    </location>
    <ligand>
        <name>ATP</name>
        <dbReference type="ChEBI" id="CHEBI:30616"/>
    </ligand>
</feature>
<evidence type="ECO:0000256" key="12">
    <source>
        <dbReference type="ARBA" id="ARBA00022777"/>
    </source>
</evidence>
<evidence type="ECO:0000256" key="14">
    <source>
        <dbReference type="ARBA" id="ARBA00022840"/>
    </source>
</evidence>
<feature type="compositionally biased region" description="Acidic residues" evidence="25">
    <location>
        <begin position="484"/>
        <end position="514"/>
    </location>
</feature>
<comment type="subunit">
    <text evidence="20">Associates with the precursor of the 40S ribosome subunit. Interacts (via its N-terminus) with PRMT5 (via its N-terminus). Interacts with WDR77. Found in a PRMT5 complex composed of PRMT5, WDR77 and RIOK1. Interacts (via its C-terminus) with NCL; this interaction targets NCL for PRTM5 methylation.</text>
</comment>
<feature type="binding site" evidence="24">
    <location>
        <position position="334"/>
    </location>
    <ligand>
        <name>Mg(2+)</name>
        <dbReference type="ChEBI" id="CHEBI:18420"/>
    </ligand>
</feature>
<evidence type="ECO:0000256" key="17">
    <source>
        <dbReference type="ARBA" id="ARBA00048679"/>
    </source>
</evidence>
<dbReference type="SUPFAM" id="SSF56112">
    <property type="entry name" value="Protein kinase-like (PK-like)"/>
    <property type="match status" value="1"/>
</dbReference>
<keyword evidence="12 21" id="KW-0418">Kinase</keyword>
<comment type="cofactor">
    <cofactor evidence="1 24">
        <name>Mg(2+)</name>
        <dbReference type="ChEBI" id="CHEBI:18420"/>
    </cofactor>
</comment>
<name>A0AAV7INK9_COTGL</name>
<evidence type="ECO:0000313" key="27">
    <source>
        <dbReference type="EMBL" id="KAH0553254.1"/>
    </source>
</evidence>
<evidence type="ECO:0000256" key="5">
    <source>
        <dbReference type="ARBA" id="ARBA00016038"/>
    </source>
</evidence>
<evidence type="ECO:0000256" key="2">
    <source>
        <dbReference type="ARBA" id="ARBA00004496"/>
    </source>
</evidence>
<feature type="region of interest" description="Disordered" evidence="25">
    <location>
        <begin position="1"/>
        <end position="24"/>
    </location>
</feature>
<keyword evidence="6" id="KW-0963">Cytoplasm</keyword>
<feature type="binding site" evidence="24">
    <location>
        <position position="322"/>
    </location>
    <ligand>
        <name>Mg(2+)</name>
        <dbReference type="ChEBI" id="CHEBI:18420"/>
    </ligand>
</feature>
<evidence type="ECO:0000256" key="7">
    <source>
        <dbReference type="ARBA" id="ARBA00022517"/>
    </source>
</evidence>
<dbReference type="GO" id="GO:0005737">
    <property type="term" value="C:cytoplasm"/>
    <property type="evidence" value="ECO:0007669"/>
    <property type="project" value="UniProtKB-SubCell"/>
</dbReference>
<dbReference type="InterPro" id="IPR000687">
    <property type="entry name" value="RIO_kinase"/>
</dbReference>
<keyword evidence="13" id="KW-0378">Hydrolase</keyword>